<feature type="signal peptide" evidence="1">
    <location>
        <begin position="1"/>
        <end position="25"/>
    </location>
</feature>
<keyword evidence="1" id="KW-0732">Signal</keyword>
<dbReference type="Gene3D" id="1.20.120.20">
    <property type="entry name" value="Apolipoprotein"/>
    <property type="match status" value="1"/>
</dbReference>
<protein>
    <submittedName>
        <fullName evidence="2">Uncharacterized protein</fullName>
    </submittedName>
</protein>
<dbReference type="RefSeq" id="WP_131897859.1">
    <property type="nucleotide sequence ID" value="NZ_SMKZ01000031.1"/>
</dbReference>
<organism evidence="2 3">
    <name type="scientific">Jiangella asiatica</name>
    <dbReference type="NCBI Taxonomy" id="2530372"/>
    <lineage>
        <taxon>Bacteria</taxon>
        <taxon>Bacillati</taxon>
        <taxon>Actinomycetota</taxon>
        <taxon>Actinomycetes</taxon>
        <taxon>Jiangellales</taxon>
        <taxon>Jiangellaceae</taxon>
        <taxon>Jiangella</taxon>
    </lineage>
</organism>
<dbReference type="EMBL" id="SMKZ01000031">
    <property type="protein sequence ID" value="TDE07407.1"/>
    <property type="molecule type" value="Genomic_DNA"/>
</dbReference>
<dbReference type="AlphaFoldDB" id="A0A4R5D4K6"/>
<reference evidence="2 3" key="1">
    <citation type="submission" date="2019-03" db="EMBL/GenBank/DDBJ databases">
        <title>Draft genome sequences of novel Actinobacteria.</title>
        <authorList>
            <person name="Sahin N."/>
            <person name="Ay H."/>
            <person name="Saygin H."/>
        </authorList>
    </citation>
    <scope>NUCLEOTIDE SEQUENCE [LARGE SCALE GENOMIC DNA]</scope>
    <source>
        <strain evidence="2 3">5K138</strain>
    </source>
</reference>
<name>A0A4R5D4K6_9ACTN</name>
<sequence length="910" mass="92328">MSRRVVATAAASAAALILGAPVAAADVGTTNTETVQVYLNADGSLDTARVYDQLDLTGAGSVDLRNPVTTEGLRNLDGFGGTDTEDGEAVVELDVDGEQRLRTVSHFEGDLPLSVSVEYRLDGEVVDAEDVVGESGELEVRYRVVNETGEPREIEYDDGTGTFVTTEEEVFVPMVGTMTTILPSTFTDVTSGEANMGGDGRGGTRLTYALTLFPPIGSAEQEFGYTAVIEDGMIPEATLSALPVSPLDSPTYATGVEGYEGGIDSGIALTEGAQTIDENLLRLRDGAADLLGGLIQLRDGAQELSTGLADQAAPGARELADGLGDQLAPGARELSDGAQQLYQGVGGQLAPGASQLADGGAELAEGLSKRLVPGAAQLAAGGAELADGLKNRLAPGAEELADGGEQLADGAGQLAEGLETAGDRAPELIGGLEQVGSGLDRVDAGLTRMYDGIGGLPEQAQPLREGIDRLRAGIGDIETEGTLLGGLEQIRHGLESEAVPALQQMAEGVYNESTDAPGAYQRIGCAVLVLSDILEERTSGFDPACYGENAVLLGTLRPVVGYDVDDLTQTVLTTLRDELADGRTSLANPDDPMDDETLYGGLNRLEDALTSGEGVLAGLVRLQCGLSSDSVDVCPDEPGLLEGLNLLDDGVGELVSGVVGSVQGGIGEPEDTPEDETLRGGVNGLSDGVDQIIAGGNALVAGLMQLTDGAHHLHDGNLRLSDGAGELADGADEAADGAGQIADGAGQLADGADEAADGAGQIADGAGQLADGADEAAVGAGVLADGLDDAADGSVQLYQGLGQAADGAPQLVDGAERLSEEGSSQLAAAGQETAADFGTRYAMLEAGAERALNEPLVNGAPDGATLKTAFSYELPEVSGEGGRNVTRGVLALGVFAAAAGAATLLRARRP</sequence>
<proteinExistence type="predicted"/>
<dbReference type="NCBIfam" id="TIGR03057">
    <property type="entry name" value="xxxLxxG_by_4"/>
    <property type="match status" value="7"/>
</dbReference>
<dbReference type="InParanoid" id="A0A4R5D4K6"/>
<gene>
    <name evidence="2" type="ORF">E1269_20230</name>
</gene>
<dbReference type="InterPro" id="IPR023908">
    <property type="entry name" value="xxxLxxG_rpt"/>
</dbReference>
<accession>A0A4R5D4K6</accession>
<dbReference type="SUPFAM" id="SSF58113">
    <property type="entry name" value="Apolipoprotein A-I"/>
    <property type="match status" value="1"/>
</dbReference>
<keyword evidence="3" id="KW-1185">Reference proteome</keyword>
<feature type="chain" id="PRO_5020704707" evidence="1">
    <location>
        <begin position="26"/>
        <end position="910"/>
    </location>
</feature>
<dbReference type="InterPro" id="IPR011049">
    <property type="entry name" value="Serralysin-like_metalloprot_C"/>
</dbReference>
<dbReference type="SUPFAM" id="SSF101967">
    <property type="entry name" value="Adhesin YadA, collagen-binding domain"/>
    <property type="match status" value="1"/>
</dbReference>
<dbReference type="Proteomes" id="UP000294739">
    <property type="component" value="Unassembled WGS sequence"/>
</dbReference>
<dbReference type="Gene3D" id="1.10.287.950">
    <property type="entry name" value="Methyl-accepting chemotaxis protein"/>
    <property type="match status" value="1"/>
</dbReference>
<evidence type="ECO:0000256" key="1">
    <source>
        <dbReference type="SAM" id="SignalP"/>
    </source>
</evidence>
<evidence type="ECO:0000313" key="3">
    <source>
        <dbReference type="Proteomes" id="UP000294739"/>
    </source>
</evidence>
<dbReference type="OrthoDB" id="3199549at2"/>
<comment type="caution">
    <text evidence="2">The sequence shown here is derived from an EMBL/GenBank/DDBJ whole genome shotgun (WGS) entry which is preliminary data.</text>
</comment>
<evidence type="ECO:0000313" key="2">
    <source>
        <dbReference type="EMBL" id="TDE07407.1"/>
    </source>
</evidence>